<dbReference type="Proteomes" id="UP001595478">
    <property type="component" value="Unassembled WGS sequence"/>
</dbReference>
<keyword evidence="2" id="KW-1185">Reference proteome</keyword>
<gene>
    <name evidence="1" type="ORF">ACFOHL_02840</name>
</gene>
<name>A0ABV7FMH5_9ALTE</name>
<comment type="caution">
    <text evidence="1">The sequence shown here is derived from an EMBL/GenBank/DDBJ whole genome shotgun (WGS) entry which is preliminary data.</text>
</comment>
<protein>
    <submittedName>
        <fullName evidence="1">Uncharacterized protein</fullName>
    </submittedName>
</protein>
<evidence type="ECO:0000313" key="1">
    <source>
        <dbReference type="EMBL" id="MFC3120549.1"/>
    </source>
</evidence>
<organism evidence="1 2">
    <name type="scientific">Agaribacter flavus</name>
    <dbReference type="NCBI Taxonomy" id="1902781"/>
    <lineage>
        <taxon>Bacteria</taxon>
        <taxon>Pseudomonadati</taxon>
        <taxon>Pseudomonadota</taxon>
        <taxon>Gammaproteobacteria</taxon>
        <taxon>Alteromonadales</taxon>
        <taxon>Alteromonadaceae</taxon>
        <taxon>Agaribacter</taxon>
    </lineage>
</organism>
<dbReference type="EMBL" id="JBHRSW010000005">
    <property type="protein sequence ID" value="MFC3120549.1"/>
    <property type="molecule type" value="Genomic_DNA"/>
</dbReference>
<proteinExistence type="predicted"/>
<evidence type="ECO:0000313" key="2">
    <source>
        <dbReference type="Proteomes" id="UP001595478"/>
    </source>
</evidence>
<reference evidence="2" key="1">
    <citation type="journal article" date="2019" name="Int. J. Syst. Evol. Microbiol.">
        <title>The Global Catalogue of Microorganisms (GCM) 10K type strain sequencing project: providing services to taxonomists for standard genome sequencing and annotation.</title>
        <authorList>
            <consortium name="The Broad Institute Genomics Platform"/>
            <consortium name="The Broad Institute Genome Sequencing Center for Infectious Disease"/>
            <person name="Wu L."/>
            <person name="Ma J."/>
        </authorList>
    </citation>
    <scope>NUCLEOTIDE SEQUENCE [LARGE SCALE GENOMIC DNA]</scope>
    <source>
        <strain evidence="2">KCTC 52473</strain>
    </source>
</reference>
<accession>A0ABV7FMH5</accession>
<sequence>MEPIRHTSPMLFVNPHASQSAHVTQHQNVVEKDAIEREDSLKIAEGNIKLVTTADAEDIFKRPNNYAHAPDKIQKQLEAYNNVAYAEKRETLSQLMGVDLYA</sequence>
<dbReference type="RefSeq" id="WP_376918687.1">
    <property type="nucleotide sequence ID" value="NZ_JBHRSW010000005.1"/>
</dbReference>